<keyword evidence="3" id="KW-1185">Reference proteome</keyword>
<accession>A0A5B0NFM7</accession>
<organism evidence="2 3">
    <name type="scientific">Puccinia graminis f. sp. tritici</name>
    <dbReference type="NCBI Taxonomy" id="56615"/>
    <lineage>
        <taxon>Eukaryota</taxon>
        <taxon>Fungi</taxon>
        <taxon>Dikarya</taxon>
        <taxon>Basidiomycota</taxon>
        <taxon>Pucciniomycotina</taxon>
        <taxon>Pucciniomycetes</taxon>
        <taxon>Pucciniales</taxon>
        <taxon>Pucciniaceae</taxon>
        <taxon>Puccinia</taxon>
    </lineage>
</organism>
<dbReference type="EMBL" id="VSWC01000105">
    <property type="protein sequence ID" value="KAA1086850.1"/>
    <property type="molecule type" value="Genomic_DNA"/>
</dbReference>
<dbReference type="AlphaFoldDB" id="A0A5B0NFM7"/>
<comment type="caution">
    <text evidence="2">The sequence shown here is derived from an EMBL/GenBank/DDBJ whole genome shotgun (WGS) entry which is preliminary data.</text>
</comment>
<reference evidence="2 3" key="1">
    <citation type="submission" date="2019-05" db="EMBL/GenBank/DDBJ databases">
        <title>Emergence of the Ug99 lineage of the wheat stem rust pathogen through somatic hybridization.</title>
        <authorList>
            <person name="Li F."/>
            <person name="Upadhyaya N.M."/>
            <person name="Sperschneider J."/>
            <person name="Matny O."/>
            <person name="Nguyen-Phuc H."/>
            <person name="Mago R."/>
            <person name="Raley C."/>
            <person name="Miller M.E."/>
            <person name="Silverstein K.A.T."/>
            <person name="Henningsen E."/>
            <person name="Hirsch C.D."/>
            <person name="Visser B."/>
            <person name="Pretorius Z.A."/>
            <person name="Steffenson B.J."/>
            <person name="Schwessinger B."/>
            <person name="Dodds P.N."/>
            <person name="Figueroa M."/>
        </authorList>
    </citation>
    <scope>NUCLEOTIDE SEQUENCE [LARGE SCALE GENOMIC DNA]</scope>
    <source>
        <strain evidence="2">21-0</strain>
    </source>
</reference>
<feature type="region of interest" description="Disordered" evidence="1">
    <location>
        <begin position="131"/>
        <end position="161"/>
    </location>
</feature>
<proteinExistence type="predicted"/>
<name>A0A5B0NFM7_PUCGR</name>
<evidence type="ECO:0000313" key="2">
    <source>
        <dbReference type="EMBL" id="KAA1086850.1"/>
    </source>
</evidence>
<evidence type="ECO:0000256" key="1">
    <source>
        <dbReference type="SAM" id="MobiDB-lite"/>
    </source>
</evidence>
<sequence>MENVHICDQSGPREPLDSGCKWAGFRQKNRAQIQPDISLGAGRVGTEKEICCPNPNLSWDVLGLGRAVSGLGQPDSLLVIAIGGYLCGSSYRAGLWNRRNSANPWNQRDRLCKGSVRADFDGGSTNRVFFNVDSTNSHPSRSGSRCSRRKNNPEPIRTGGYDLEKAWGPTSPCGLVVKDHPRPTSPPCHLGSSPSYFLFEAPAVSATAALPKITSAPRGCFGGMPWMVGWGPRKTLDRQVLVRLPAVVTRGIHGQKGCRSTSNCTLGSESGFWAGPTSK</sequence>
<gene>
    <name evidence="2" type="ORF">PGT21_013363</name>
</gene>
<dbReference type="Proteomes" id="UP000324748">
    <property type="component" value="Unassembled WGS sequence"/>
</dbReference>
<protein>
    <submittedName>
        <fullName evidence="2">Uncharacterized protein</fullName>
    </submittedName>
</protein>
<evidence type="ECO:0000313" key="3">
    <source>
        <dbReference type="Proteomes" id="UP000324748"/>
    </source>
</evidence>
<feature type="compositionally biased region" description="Polar residues" evidence="1">
    <location>
        <begin position="131"/>
        <end position="145"/>
    </location>
</feature>